<feature type="region of interest" description="Disordered" evidence="1">
    <location>
        <begin position="165"/>
        <end position="186"/>
    </location>
</feature>
<protein>
    <submittedName>
        <fullName evidence="2">Uncharacterized protein</fullName>
    </submittedName>
</protein>
<keyword evidence="3" id="KW-1185">Reference proteome</keyword>
<reference evidence="2" key="1">
    <citation type="submission" date="2021-10" db="EMBL/GenBank/DDBJ databases">
        <title>Melipona bicolor Genome sequencing and assembly.</title>
        <authorList>
            <person name="Araujo N.S."/>
            <person name="Arias M.C."/>
        </authorList>
    </citation>
    <scope>NUCLEOTIDE SEQUENCE</scope>
    <source>
        <strain evidence="2">USP_2M_L1-L4_2017</strain>
        <tissue evidence="2">Whole body</tissue>
    </source>
</reference>
<proteinExistence type="predicted"/>
<accession>A0AA40FD60</accession>
<name>A0AA40FD60_9HYME</name>
<sequence>MERSRPPAIQLPTRSSVYVSARAVGRVTRGSETGKPDAQDLFGRQRRESLWIKPPGVHTPTCATERAAACAHTVSKAHGIKSWGLWNVLNVIHGSVSGRRYVNQPRWVQSDPRTARDDSCVPGIPNFVDYNYKSATLMLMSLSSILGCGVDAFGWLGSAVEERRVRESDPRNREGEPACTHKPTSN</sequence>
<feature type="compositionally biased region" description="Basic and acidic residues" evidence="1">
    <location>
        <begin position="165"/>
        <end position="176"/>
    </location>
</feature>
<evidence type="ECO:0000313" key="3">
    <source>
        <dbReference type="Proteomes" id="UP001177670"/>
    </source>
</evidence>
<dbReference type="AlphaFoldDB" id="A0AA40FD60"/>
<dbReference type="Proteomes" id="UP001177670">
    <property type="component" value="Unassembled WGS sequence"/>
</dbReference>
<evidence type="ECO:0000256" key="1">
    <source>
        <dbReference type="SAM" id="MobiDB-lite"/>
    </source>
</evidence>
<dbReference type="EMBL" id="JAHYIQ010000066">
    <property type="protein sequence ID" value="KAK1116672.1"/>
    <property type="molecule type" value="Genomic_DNA"/>
</dbReference>
<organism evidence="2 3">
    <name type="scientific">Melipona bicolor</name>
    <dbReference type="NCBI Taxonomy" id="60889"/>
    <lineage>
        <taxon>Eukaryota</taxon>
        <taxon>Metazoa</taxon>
        <taxon>Ecdysozoa</taxon>
        <taxon>Arthropoda</taxon>
        <taxon>Hexapoda</taxon>
        <taxon>Insecta</taxon>
        <taxon>Pterygota</taxon>
        <taxon>Neoptera</taxon>
        <taxon>Endopterygota</taxon>
        <taxon>Hymenoptera</taxon>
        <taxon>Apocrita</taxon>
        <taxon>Aculeata</taxon>
        <taxon>Apoidea</taxon>
        <taxon>Anthophila</taxon>
        <taxon>Apidae</taxon>
        <taxon>Melipona</taxon>
    </lineage>
</organism>
<evidence type="ECO:0000313" key="2">
    <source>
        <dbReference type="EMBL" id="KAK1116672.1"/>
    </source>
</evidence>
<comment type="caution">
    <text evidence="2">The sequence shown here is derived from an EMBL/GenBank/DDBJ whole genome shotgun (WGS) entry which is preliminary data.</text>
</comment>
<gene>
    <name evidence="2" type="ORF">K0M31_018213</name>
</gene>